<gene>
    <name evidence="1" type="ORF">D5H75_38335</name>
</gene>
<reference evidence="1 2" key="1">
    <citation type="submission" date="2018-09" db="EMBL/GenBank/DDBJ databases">
        <title>YIM 75507 draft genome.</title>
        <authorList>
            <person name="Tang S."/>
            <person name="Feng Y."/>
        </authorList>
    </citation>
    <scope>NUCLEOTIDE SEQUENCE [LARGE SCALE GENOMIC DNA]</scope>
    <source>
        <strain evidence="1 2">YIM 75507</strain>
    </source>
</reference>
<evidence type="ECO:0000313" key="1">
    <source>
        <dbReference type="EMBL" id="RJL21076.1"/>
    </source>
</evidence>
<name>A0A3A4A7U9_9ACTN</name>
<dbReference type="Proteomes" id="UP000265768">
    <property type="component" value="Unassembled WGS sequence"/>
</dbReference>
<evidence type="ECO:0000313" key="2">
    <source>
        <dbReference type="Proteomes" id="UP000265768"/>
    </source>
</evidence>
<accession>A0A3A4A7U9</accession>
<sequence>MTRLDFTTRTLRTPRGTWTIVQQAPTPDGSVEVLLRRTPADGGEPIYTAYRATPSGWRQLRGSWYRLEVASEAAPHAAPDNHVCHPPLVALLNLARPVPTTRPARRRRRASAALI</sequence>
<dbReference type="EMBL" id="QZEY01000027">
    <property type="protein sequence ID" value="RJL21076.1"/>
    <property type="molecule type" value="Genomic_DNA"/>
</dbReference>
<comment type="caution">
    <text evidence="1">The sequence shown here is derived from an EMBL/GenBank/DDBJ whole genome shotgun (WGS) entry which is preliminary data.</text>
</comment>
<proteinExistence type="predicted"/>
<keyword evidence="2" id="KW-1185">Reference proteome</keyword>
<protein>
    <submittedName>
        <fullName evidence="1">Uncharacterized protein</fullName>
    </submittedName>
</protein>
<dbReference type="AlphaFoldDB" id="A0A3A4A7U9"/>
<organism evidence="1 2">
    <name type="scientific">Bailinhaonella thermotolerans</name>
    <dbReference type="NCBI Taxonomy" id="1070861"/>
    <lineage>
        <taxon>Bacteria</taxon>
        <taxon>Bacillati</taxon>
        <taxon>Actinomycetota</taxon>
        <taxon>Actinomycetes</taxon>
        <taxon>Streptosporangiales</taxon>
        <taxon>Streptosporangiaceae</taxon>
        <taxon>Bailinhaonella</taxon>
    </lineage>
</organism>
<dbReference type="RefSeq" id="WP_119931537.1">
    <property type="nucleotide sequence ID" value="NZ_QZEY01000027.1"/>
</dbReference>